<comment type="caution">
    <text evidence="1">The sequence shown here is derived from an EMBL/GenBank/DDBJ whole genome shotgun (WGS) entry which is preliminary data.</text>
</comment>
<reference evidence="1 2" key="1">
    <citation type="submission" date="2019-03" db="EMBL/GenBank/DDBJ databases">
        <title>Genomic Encyclopedia of Type Strains, Phase III (KMG-III): the genomes of soil and plant-associated and newly described type strains.</title>
        <authorList>
            <person name="Whitman W."/>
        </authorList>
    </citation>
    <scope>NUCLEOTIDE SEQUENCE [LARGE SCALE GENOMIC DNA]</scope>
    <source>
        <strain evidence="1 2">LMG 29544</strain>
    </source>
</reference>
<gene>
    <name evidence="1" type="ORF">BX592_12865</name>
</gene>
<dbReference type="RefSeq" id="WP_134196562.1">
    <property type="nucleotide sequence ID" value="NZ_JBHLUW010000024.1"/>
</dbReference>
<keyword evidence="2" id="KW-1185">Reference proteome</keyword>
<accession>A0A4R8L8L2</accession>
<name>A0A4R8L8L2_9BURK</name>
<protein>
    <submittedName>
        <fullName evidence="1">Uncharacterized protein</fullName>
    </submittedName>
</protein>
<dbReference type="OrthoDB" id="9100551at2"/>
<evidence type="ECO:0000313" key="1">
    <source>
        <dbReference type="EMBL" id="TDY39061.1"/>
    </source>
</evidence>
<proteinExistence type="predicted"/>
<dbReference type="Proteomes" id="UP000295509">
    <property type="component" value="Unassembled WGS sequence"/>
</dbReference>
<evidence type="ECO:0000313" key="2">
    <source>
        <dbReference type="Proteomes" id="UP000295509"/>
    </source>
</evidence>
<dbReference type="EMBL" id="SORE01000028">
    <property type="protein sequence ID" value="TDY39061.1"/>
    <property type="molecule type" value="Genomic_DNA"/>
</dbReference>
<sequence>MTQYEMQLLQTDVRMLMIADGGPIEFFPGDGQNGKAYAALHTNSLAELSSWREVLQASGRPHRLFNHAYDYRQEFNDPDW</sequence>
<organism evidence="1 2">
    <name type="scientific">Paraburkholderia rhizosphaerae</name>
    <dbReference type="NCBI Taxonomy" id="480658"/>
    <lineage>
        <taxon>Bacteria</taxon>
        <taxon>Pseudomonadati</taxon>
        <taxon>Pseudomonadota</taxon>
        <taxon>Betaproteobacteria</taxon>
        <taxon>Burkholderiales</taxon>
        <taxon>Burkholderiaceae</taxon>
        <taxon>Paraburkholderia</taxon>
    </lineage>
</organism>
<dbReference type="AlphaFoldDB" id="A0A4R8L8L2"/>